<reference evidence="13 14" key="3">
    <citation type="submission" date="2019-11" db="EMBL/GenBank/DDBJ databases">
        <title>A de novo genome assembly of a pear dwarfing rootstock.</title>
        <authorList>
            <person name="Wang F."/>
            <person name="Wang J."/>
            <person name="Li S."/>
            <person name="Zhang Y."/>
            <person name="Fang M."/>
            <person name="Ma L."/>
            <person name="Zhao Y."/>
            <person name="Jiang S."/>
        </authorList>
    </citation>
    <scope>NUCLEOTIDE SEQUENCE [LARGE SCALE GENOMIC DNA]</scope>
    <source>
        <strain evidence="13">S2</strain>
        <tissue evidence="13">Leaf</tissue>
    </source>
</reference>
<dbReference type="GO" id="GO:0008270">
    <property type="term" value="F:zinc ion binding"/>
    <property type="evidence" value="ECO:0007669"/>
    <property type="project" value="UniProtKB-KW"/>
</dbReference>
<evidence type="ECO:0000256" key="7">
    <source>
        <dbReference type="ARBA" id="ARBA00022786"/>
    </source>
</evidence>
<feature type="transmembrane region" description="Helical" evidence="11">
    <location>
        <begin position="219"/>
        <end position="236"/>
    </location>
</feature>
<comment type="function">
    <text evidence="11">E3 ubiquitin-protein ligase.</text>
</comment>
<reference evidence="14" key="2">
    <citation type="submission" date="2019-10" db="EMBL/GenBank/DDBJ databases">
        <title>A de novo genome assembly of a pear dwarfing rootstock.</title>
        <authorList>
            <person name="Wang F."/>
            <person name="Wang J."/>
            <person name="Li S."/>
            <person name="Zhang Y."/>
            <person name="Fang M."/>
            <person name="Ma L."/>
            <person name="Zhao Y."/>
            <person name="Jiang S."/>
        </authorList>
    </citation>
    <scope>NUCLEOTIDE SEQUENCE [LARGE SCALE GENOMIC DNA]</scope>
</reference>
<dbReference type="GO" id="GO:0016567">
    <property type="term" value="P:protein ubiquitination"/>
    <property type="evidence" value="ECO:0007669"/>
    <property type="project" value="UniProtKB-UniPathway"/>
</dbReference>
<dbReference type="EC" id="2.3.2.27" evidence="11"/>
<keyword evidence="14" id="KW-1185">Reference proteome</keyword>
<dbReference type="Gene3D" id="3.30.40.10">
    <property type="entry name" value="Zinc/RING finger domain, C3HC4 (zinc finger)"/>
    <property type="match status" value="2"/>
</dbReference>
<dbReference type="InterPro" id="IPR013083">
    <property type="entry name" value="Znf_RING/FYVE/PHD"/>
</dbReference>
<keyword evidence="11" id="KW-0812">Transmembrane</keyword>
<keyword evidence="5 11" id="KW-0479">Metal-binding</keyword>
<dbReference type="Pfam" id="PF13920">
    <property type="entry name" value="zf-C3HC4_3"/>
    <property type="match status" value="1"/>
</dbReference>
<comment type="catalytic activity">
    <reaction evidence="1 11">
        <text>S-ubiquitinyl-[E2 ubiquitin-conjugating enzyme]-L-cysteine + [acceptor protein]-L-lysine = [E2 ubiquitin-conjugating enzyme]-L-cysteine + N(6)-ubiquitinyl-[acceptor protein]-L-lysine.</text>
        <dbReference type="EC" id="2.3.2.27"/>
    </reaction>
</comment>
<gene>
    <name evidence="13" type="ORF">D8674_004052</name>
</gene>
<reference evidence="13 14" key="1">
    <citation type="submission" date="2019-09" db="EMBL/GenBank/DDBJ databases">
        <authorList>
            <person name="Ou C."/>
        </authorList>
    </citation>
    <scope>NUCLEOTIDE SEQUENCE [LARGE SCALE GENOMIC DNA]</scope>
    <source>
        <strain evidence="13">S2</strain>
        <tissue evidence="13">Leaf</tissue>
    </source>
</reference>
<evidence type="ECO:0000256" key="11">
    <source>
        <dbReference type="RuleBase" id="RU369090"/>
    </source>
</evidence>
<evidence type="ECO:0000256" key="4">
    <source>
        <dbReference type="ARBA" id="ARBA00022679"/>
    </source>
</evidence>
<feature type="domain" description="RING-type" evidence="12">
    <location>
        <begin position="13"/>
        <end position="54"/>
    </location>
</feature>
<evidence type="ECO:0000256" key="1">
    <source>
        <dbReference type="ARBA" id="ARBA00000900"/>
    </source>
</evidence>
<evidence type="ECO:0000256" key="3">
    <source>
        <dbReference type="ARBA" id="ARBA00004906"/>
    </source>
</evidence>
<dbReference type="PROSITE" id="PS50089">
    <property type="entry name" value="ZF_RING_2"/>
    <property type="match status" value="2"/>
</dbReference>
<dbReference type="UniPathway" id="UPA00143"/>
<dbReference type="Proteomes" id="UP000327157">
    <property type="component" value="Chromosome 10"/>
</dbReference>
<evidence type="ECO:0000259" key="12">
    <source>
        <dbReference type="PROSITE" id="PS50089"/>
    </source>
</evidence>
<sequence length="248" mass="28029">MDIGGDDVCGFECNICLALAEDPVITPCGHLYCWSCLMKWLFKSHSNNECPICRTGVEFSQLIFSYGKSKLQSDPTSGFKCNICSELARDPIVTLCGHLYCWPCLNKWVNKWNSNSNCWVCKAVIEEKTVVPLYGKGIQSHGAAGLGSWSVPVVIAGTAFSLEANCFVQRVFATIRALFRFGRRTMEVCMTRVLPVIAILIMLHPSLPRERKNDLVEKVLVWSLWSWFVLVIWDVLNGNIQRHKKLIH</sequence>
<dbReference type="InterPro" id="IPR001841">
    <property type="entry name" value="Znf_RING"/>
</dbReference>
<protein>
    <recommendedName>
        <fullName evidence="11">E3 ubiquitin-protein ligase RMA</fullName>
        <ecNumber evidence="11">2.3.2.27</ecNumber>
    </recommendedName>
    <alternativeName>
        <fullName evidence="11">Protein RING membrane-anchor</fullName>
    </alternativeName>
    <alternativeName>
        <fullName evidence="11">RING-type E3 ubiquitin transferase RMA</fullName>
    </alternativeName>
</protein>
<evidence type="ECO:0000313" key="14">
    <source>
        <dbReference type="Proteomes" id="UP000327157"/>
    </source>
</evidence>
<dbReference type="EMBL" id="SMOL01000695">
    <property type="protein sequence ID" value="KAB2603047.1"/>
    <property type="molecule type" value="Genomic_DNA"/>
</dbReference>
<dbReference type="InterPro" id="IPR045103">
    <property type="entry name" value="RNF5/RNF185-like"/>
</dbReference>
<comment type="caution">
    <text evidence="13">The sequence shown here is derived from an EMBL/GenBank/DDBJ whole genome shotgun (WGS) entry which is preliminary data.</text>
</comment>
<proteinExistence type="predicted"/>
<dbReference type="InterPro" id="IPR027370">
    <property type="entry name" value="Znf-RING_euk"/>
</dbReference>
<dbReference type="OrthoDB" id="546518at2759"/>
<dbReference type="PANTHER" id="PTHR12313">
    <property type="entry name" value="E3 UBIQUITIN-PROTEIN LIGASE RNF5-RELATED"/>
    <property type="match status" value="1"/>
</dbReference>
<dbReference type="GO" id="GO:0006511">
    <property type="term" value="P:ubiquitin-dependent protein catabolic process"/>
    <property type="evidence" value="ECO:0007669"/>
    <property type="project" value="UniProtKB-UniRule"/>
</dbReference>
<dbReference type="GO" id="GO:0005789">
    <property type="term" value="C:endoplasmic reticulum membrane"/>
    <property type="evidence" value="ECO:0007669"/>
    <property type="project" value="UniProtKB-SubCell"/>
</dbReference>
<dbReference type="Pfam" id="PF13445">
    <property type="entry name" value="zf-RING_UBOX"/>
    <property type="match status" value="1"/>
</dbReference>
<accession>A0A5N5FJC9</accession>
<keyword evidence="6 10" id="KW-0863">Zinc-finger</keyword>
<comment type="caution">
    <text evidence="11">Lacks conserved residue(s) required for the propagation of feature annotation.</text>
</comment>
<dbReference type="SUPFAM" id="SSF57850">
    <property type="entry name" value="RING/U-box"/>
    <property type="match status" value="2"/>
</dbReference>
<evidence type="ECO:0000256" key="9">
    <source>
        <dbReference type="ARBA" id="ARBA00023136"/>
    </source>
</evidence>
<dbReference type="GO" id="GO:0061630">
    <property type="term" value="F:ubiquitin protein ligase activity"/>
    <property type="evidence" value="ECO:0007669"/>
    <property type="project" value="UniProtKB-UniRule"/>
</dbReference>
<evidence type="ECO:0000313" key="13">
    <source>
        <dbReference type="EMBL" id="KAB2603047.1"/>
    </source>
</evidence>
<evidence type="ECO:0000256" key="5">
    <source>
        <dbReference type="ARBA" id="ARBA00022723"/>
    </source>
</evidence>
<keyword evidence="4 11" id="KW-0808">Transferase</keyword>
<dbReference type="SMART" id="SM00184">
    <property type="entry name" value="RING"/>
    <property type="match status" value="2"/>
</dbReference>
<dbReference type="InterPro" id="IPR017907">
    <property type="entry name" value="Znf_RING_CS"/>
</dbReference>
<keyword evidence="8 11" id="KW-0862">Zinc</keyword>
<dbReference type="AlphaFoldDB" id="A0A5N5FJC9"/>
<keyword evidence="9 11" id="KW-0472">Membrane</keyword>
<evidence type="ECO:0000256" key="2">
    <source>
        <dbReference type="ARBA" id="ARBA00004308"/>
    </source>
</evidence>
<comment type="domain">
    <text evidence="11">The RING-type zinc finger domain is responsible for E3 ligase activity.</text>
</comment>
<evidence type="ECO:0000256" key="8">
    <source>
        <dbReference type="ARBA" id="ARBA00022833"/>
    </source>
</evidence>
<dbReference type="PROSITE" id="PS00518">
    <property type="entry name" value="ZF_RING_1"/>
    <property type="match status" value="2"/>
</dbReference>
<name>A0A5N5FJC9_9ROSA</name>
<keyword evidence="11" id="KW-0256">Endoplasmic reticulum</keyword>
<keyword evidence="7 11" id="KW-0833">Ubl conjugation pathway</keyword>
<comment type="pathway">
    <text evidence="3 11">Protein modification; protein ubiquitination.</text>
</comment>
<feature type="transmembrane region" description="Helical" evidence="11">
    <location>
        <begin position="189"/>
        <end position="207"/>
    </location>
</feature>
<feature type="domain" description="RING-type" evidence="12">
    <location>
        <begin position="81"/>
        <end position="122"/>
    </location>
</feature>
<evidence type="ECO:0000256" key="6">
    <source>
        <dbReference type="ARBA" id="ARBA00022771"/>
    </source>
</evidence>
<evidence type="ECO:0000256" key="10">
    <source>
        <dbReference type="PROSITE-ProRule" id="PRU00175"/>
    </source>
</evidence>
<organism evidence="13 14">
    <name type="scientific">Pyrus ussuriensis x Pyrus communis</name>
    <dbReference type="NCBI Taxonomy" id="2448454"/>
    <lineage>
        <taxon>Eukaryota</taxon>
        <taxon>Viridiplantae</taxon>
        <taxon>Streptophyta</taxon>
        <taxon>Embryophyta</taxon>
        <taxon>Tracheophyta</taxon>
        <taxon>Spermatophyta</taxon>
        <taxon>Magnoliopsida</taxon>
        <taxon>eudicotyledons</taxon>
        <taxon>Gunneridae</taxon>
        <taxon>Pentapetalae</taxon>
        <taxon>rosids</taxon>
        <taxon>fabids</taxon>
        <taxon>Rosales</taxon>
        <taxon>Rosaceae</taxon>
        <taxon>Amygdaloideae</taxon>
        <taxon>Maleae</taxon>
        <taxon>Pyrus</taxon>
    </lineage>
</organism>
<comment type="subcellular location">
    <subcellularLocation>
        <location evidence="2">Endomembrane system</location>
    </subcellularLocation>
    <subcellularLocation>
        <location evidence="11">Endoplasmic reticulum membrane</location>
        <topology evidence="11">Single-pass type IV membrane protein</topology>
    </subcellularLocation>
</comment>
<keyword evidence="11" id="KW-1133">Transmembrane helix</keyword>